<accession>A0A9X2WHV8</accession>
<dbReference type="PIRSF" id="PIRSF006769">
    <property type="entry name" value="RibD"/>
    <property type="match status" value="1"/>
</dbReference>
<dbReference type="FunFam" id="3.40.140.10:FF:000025">
    <property type="entry name" value="Riboflavin biosynthesis protein RibD"/>
    <property type="match status" value="1"/>
</dbReference>
<dbReference type="SUPFAM" id="SSF53927">
    <property type="entry name" value="Cytidine deaminase-like"/>
    <property type="match status" value="1"/>
</dbReference>
<protein>
    <recommendedName>
        <fullName evidence="13">Riboflavin biosynthesis protein RibD</fullName>
    </recommendedName>
    <domain>
        <recommendedName>
            <fullName evidence="13">Diaminohydroxyphosphoribosylaminopyrimidine deaminase</fullName>
            <shortName evidence="13">DRAP deaminase</shortName>
            <ecNumber evidence="13">3.5.4.26</ecNumber>
        </recommendedName>
        <alternativeName>
            <fullName evidence="13">Riboflavin-specific deaminase</fullName>
        </alternativeName>
    </domain>
    <domain>
        <recommendedName>
            <fullName evidence="13">5-amino-6-(5-phosphoribosylamino)uracil reductase</fullName>
            <ecNumber evidence="13">1.1.1.193</ecNumber>
        </recommendedName>
        <alternativeName>
            <fullName evidence="13">HTP reductase</fullName>
        </alternativeName>
    </domain>
</protein>
<dbReference type="InterPro" id="IPR004794">
    <property type="entry name" value="Eubact_RibD"/>
</dbReference>
<dbReference type="Gene3D" id="3.40.140.10">
    <property type="entry name" value="Cytidine Deaminase, domain 2"/>
    <property type="match status" value="1"/>
</dbReference>
<organism evidence="18 19">
    <name type="scientific">Thalassolituus pacificus</name>
    <dbReference type="NCBI Taxonomy" id="2975440"/>
    <lineage>
        <taxon>Bacteria</taxon>
        <taxon>Pseudomonadati</taxon>
        <taxon>Pseudomonadota</taxon>
        <taxon>Gammaproteobacteria</taxon>
        <taxon>Oceanospirillales</taxon>
        <taxon>Oceanospirillaceae</taxon>
        <taxon>Thalassolituus</taxon>
    </lineage>
</organism>
<dbReference type="SUPFAM" id="SSF53597">
    <property type="entry name" value="Dihydrofolate reductase-like"/>
    <property type="match status" value="1"/>
</dbReference>
<evidence type="ECO:0000256" key="5">
    <source>
        <dbReference type="ARBA" id="ARBA00007417"/>
    </source>
</evidence>
<dbReference type="EC" id="1.1.1.193" evidence="13"/>
<keyword evidence="12" id="KW-0511">Multifunctional enzyme</keyword>
<comment type="similarity">
    <text evidence="4 13">In the N-terminal section; belongs to the cytidine and deoxycytidylate deaminase family.</text>
</comment>
<dbReference type="InterPro" id="IPR016192">
    <property type="entry name" value="APOBEC/CMP_deaminase_Zn-bd"/>
</dbReference>
<evidence type="ECO:0000256" key="9">
    <source>
        <dbReference type="ARBA" id="ARBA00022833"/>
    </source>
</evidence>
<dbReference type="NCBIfam" id="TIGR00326">
    <property type="entry name" value="eubact_ribD"/>
    <property type="match status" value="1"/>
</dbReference>
<feature type="binding site" evidence="15">
    <location>
        <position position="301"/>
    </location>
    <ligand>
        <name>substrate</name>
    </ligand>
</feature>
<evidence type="ECO:0000256" key="4">
    <source>
        <dbReference type="ARBA" id="ARBA00005259"/>
    </source>
</evidence>
<keyword evidence="19" id="KW-1185">Reference proteome</keyword>
<dbReference type="Pfam" id="PF01872">
    <property type="entry name" value="RibD_C"/>
    <property type="match status" value="1"/>
</dbReference>
<dbReference type="PANTHER" id="PTHR38011:SF7">
    <property type="entry name" value="2,5-DIAMINO-6-RIBOSYLAMINO-4(3H)-PYRIMIDINONE 5'-PHOSPHATE REDUCTASE"/>
    <property type="match status" value="1"/>
</dbReference>
<evidence type="ECO:0000256" key="10">
    <source>
        <dbReference type="ARBA" id="ARBA00022857"/>
    </source>
</evidence>
<comment type="catalytic activity">
    <reaction evidence="13">
        <text>2,5-diamino-6-hydroxy-4-(5-phosphoribosylamino)-pyrimidine + H2O + H(+) = 5-amino-6-(5-phospho-D-ribosylamino)uracil + NH4(+)</text>
        <dbReference type="Rhea" id="RHEA:21868"/>
        <dbReference type="ChEBI" id="CHEBI:15377"/>
        <dbReference type="ChEBI" id="CHEBI:15378"/>
        <dbReference type="ChEBI" id="CHEBI:28938"/>
        <dbReference type="ChEBI" id="CHEBI:58453"/>
        <dbReference type="ChEBI" id="CHEBI:58614"/>
        <dbReference type="EC" id="3.5.4.26"/>
    </reaction>
</comment>
<evidence type="ECO:0000256" key="1">
    <source>
        <dbReference type="ARBA" id="ARBA00002151"/>
    </source>
</evidence>
<sequence>MNHEFYMARALQLAELGRYSTSPNPRVGCVIVNNGEIVGEGWHQKAGEPHAEVHALRMAGDNARGATAYVTLEPCSHHGRTPPCAEGLIKAGVARVVGACSDPNPLVAGRGYNLLRDSGIEVITPCLETQAIDLNKGFMQRMRSGMPWVRAKLAQSLDGRTAMASGESQWITGAAARADVQRLRAQSCAVITGAGSVLTDNPSMTVRPAETGIEQEQRLWRQPLRVIIDGQQRLSGNEQIFSLPGDILLAVSDAARCKVRRAESLGTLSIWQAPLTMANKVDLSALLAELGERGCNEVLLESGAQLAGAFAAAGLINELVLYCAPTILGSEARPLLSLGLERMQQQLRWQWQDVRMVGGDLKLVLTPDA</sequence>
<dbReference type="NCBIfam" id="TIGR00227">
    <property type="entry name" value="ribD_Cterm"/>
    <property type="match status" value="1"/>
</dbReference>
<evidence type="ECO:0000256" key="3">
    <source>
        <dbReference type="ARBA" id="ARBA00004910"/>
    </source>
</evidence>
<evidence type="ECO:0000256" key="16">
    <source>
        <dbReference type="PIRSR" id="PIRSR006769-3"/>
    </source>
</evidence>
<evidence type="ECO:0000256" key="7">
    <source>
        <dbReference type="ARBA" id="ARBA00022723"/>
    </source>
</evidence>
<keyword evidence="6 13" id="KW-0686">Riboflavin biosynthesis</keyword>
<dbReference type="CDD" id="cd01284">
    <property type="entry name" value="Riboflavin_deaminase-reductase"/>
    <property type="match status" value="1"/>
</dbReference>
<evidence type="ECO:0000256" key="13">
    <source>
        <dbReference type="PIRNR" id="PIRNR006769"/>
    </source>
</evidence>
<dbReference type="GO" id="GO:0008270">
    <property type="term" value="F:zinc ion binding"/>
    <property type="evidence" value="ECO:0007669"/>
    <property type="project" value="InterPro"/>
</dbReference>
<dbReference type="EC" id="3.5.4.26" evidence="13"/>
<keyword evidence="10 13" id="KW-0521">NADP</keyword>
<dbReference type="InterPro" id="IPR050765">
    <property type="entry name" value="Riboflavin_Biosynth_HTPR"/>
</dbReference>
<dbReference type="InterPro" id="IPR024072">
    <property type="entry name" value="DHFR-like_dom_sf"/>
</dbReference>
<comment type="pathway">
    <text evidence="2 13">Cofactor biosynthesis; riboflavin biosynthesis; 5-amino-6-(D-ribitylamino)uracil from GTP: step 2/4.</text>
</comment>
<proteinExistence type="inferred from homology"/>
<keyword evidence="9 13" id="KW-0862">Zinc</keyword>
<feature type="binding site" evidence="16">
    <location>
        <position position="84"/>
    </location>
    <ligand>
        <name>Zn(2+)</name>
        <dbReference type="ChEBI" id="CHEBI:29105"/>
        <note>catalytic</note>
    </ligand>
</feature>
<evidence type="ECO:0000313" key="19">
    <source>
        <dbReference type="Proteomes" id="UP001147830"/>
    </source>
</evidence>
<feature type="binding site" evidence="15">
    <location>
        <position position="184"/>
    </location>
    <ligand>
        <name>substrate</name>
    </ligand>
</feature>
<comment type="similarity">
    <text evidence="5 13">In the C-terminal section; belongs to the HTP reductase family.</text>
</comment>
<feature type="binding site" evidence="15">
    <location>
        <position position="168"/>
    </location>
    <ligand>
        <name>substrate</name>
    </ligand>
</feature>
<reference evidence="18" key="2">
    <citation type="submission" date="2022-08" db="EMBL/GenBank/DDBJ databases">
        <authorList>
            <person name="Dong C."/>
        </authorList>
    </citation>
    <scope>NUCLEOTIDE SEQUENCE</scope>
    <source>
        <strain evidence="18">59MF3M-4</strain>
    </source>
</reference>
<feature type="active site" description="Proton donor" evidence="14">
    <location>
        <position position="52"/>
    </location>
</feature>
<dbReference type="GO" id="GO:0008703">
    <property type="term" value="F:5-amino-6-(5-phosphoribosylamino)uracil reductase activity"/>
    <property type="evidence" value="ECO:0007669"/>
    <property type="project" value="UniProtKB-EC"/>
</dbReference>
<evidence type="ECO:0000256" key="8">
    <source>
        <dbReference type="ARBA" id="ARBA00022801"/>
    </source>
</evidence>
<comment type="caution">
    <text evidence="18">The sequence shown here is derived from an EMBL/GenBank/DDBJ whole genome shotgun (WGS) entry which is preliminary data.</text>
</comment>
<evidence type="ECO:0000256" key="6">
    <source>
        <dbReference type="ARBA" id="ARBA00022619"/>
    </source>
</evidence>
<feature type="domain" description="CMP/dCMP-type deaminase" evidence="17">
    <location>
        <begin position="1"/>
        <end position="122"/>
    </location>
</feature>
<dbReference type="EMBL" id="JAOANI010000028">
    <property type="protein sequence ID" value="MCT7360355.1"/>
    <property type="molecule type" value="Genomic_DNA"/>
</dbReference>
<dbReference type="Gene3D" id="3.40.430.10">
    <property type="entry name" value="Dihydrofolate Reductase, subunit A"/>
    <property type="match status" value="1"/>
</dbReference>
<dbReference type="AlphaFoldDB" id="A0A9X2WHV8"/>
<dbReference type="GO" id="GO:0008835">
    <property type="term" value="F:diaminohydroxyphosphoribosylaminopyrimidine deaminase activity"/>
    <property type="evidence" value="ECO:0007669"/>
    <property type="project" value="UniProtKB-EC"/>
</dbReference>
<feature type="binding site" evidence="16">
    <location>
        <position position="50"/>
    </location>
    <ligand>
        <name>Zn(2+)</name>
        <dbReference type="ChEBI" id="CHEBI:29105"/>
        <note>catalytic</note>
    </ligand>
</feature>
<dbReference type="Proteomes" id="UP001147830">
    <property type="component" value="Unassembled WGS sequence"/>
</dbReference>
<feature type="binding site" evidence="15">
    <location>
        <position position="200"/>
    </location>
    <ligand>
        <name>NADP(+)</name>
        <dbReference type="ChEBI" id="CHEBI:58349"/>
    </ligand>
</feature>
<feature type="binding site" evidence="15">
    <location>
        <position position="170"/>
    </location>
    <ligand>
        <name>NADP(+)</name>
        <dbReference type="ChEBI" id="CHEBI:58349"/>
    </ligand>
</feature>
<dbReference type="GO" id="GO:0009231">
    <property type="term" value="P:riboflavin biosynthetic process"/>
    <property type="evidence" value="ECO:0007669"/>
    <property type="project" value="UniProtKB-KW"/>
</dbReference>
<comment type="pathway">
    <text evidence="3 13">Cofactor biosynthesis; riboflavin biosynthesis; 5-amino-6-(D-ribitylamino)uracil from GTP: step 3/4.</text>
</comment>
<evidence type="ECO:0000259" key="17">
    <source>
        <dbReference type="PROSITE" id="PS51747"/>
    </source>
</evidence>
<comment type="function">
    <text evidence="1 13">Converts 2,5-diamino-6-(ribosylamino)-4(3h)-pyrimidinone 5'-phosphate into 5-amino-6-(ribosylamino)-2,4(1h,3h)-pyrimidinedione 5'-phosphate.</text>
</comment>
<feature type="binding site" evidence="15">
    <location>
        <position position="154"/>
    </location>
    <ligand>
        <name>NADP(+)</name>
        <dbReference type="ChEBI" id="CHEBI:58349"/>
    </ligand>
</feature>
<feature type="binding site" evidence="16">
    <location>
        <position position="75"/>
    </location>
    <ligand>
        <name>Zn(2+)</name>
        <dbReference type="ChEBI" id="CHEBI:29105"/>
        <note>catalytic</note>
    </ligand>
</feature>
<dbReference type="InterPro" id="IPR011549">
    <property type="entry name" value="RibD_C"/>
</dbReference>
<dbReference type="InterPro" id="IPR002734">
    <property type="entry name" value="RibDG_C"/>
</dbReference>
<dbReference type="InterPro" id="IPR016193">
    <property type="entry name" value="Cytidine_deaminase-like"/>
</dbReference>
<dbReference type="RefSeq" id="WP_260977193.1">
    <property type="nucleotide sequence ID" value="NZ_JAOANI010000028.1"/>
</dbReference>
<dbReference type="Pfam" id="PF00383">
    <property type="entry name" value="dCMP_cyt_deam_1"/>
    <property type="match status" value="1"/>
</dbReference>
<evidence type="ECO:0000256" key="2">
    <source>
        <dbReference type="ARBA" id="ARBA00004882"/>
    </source>
</evidence>
<keyword evidence="11 13" id="KW-0560">Oxidoreductase</keyword>
<evidence type="ECO:0000256" key="14">
    <source>
        <dbReference type="PIRSR" id="PIRSR006769-1"/>
    </source>
</evidence>
<dbReference type="GO" id="GO:0050661">
    <property type="term" value="F:NADP binding"/>
    <property type="evidence" value="ECO:0007669"/>
    <property type="project" value="InterPro"/>
</dbReference>
<evidence type="ECO:0000313" key="18">
    <source>
        <dbReference type="EMBL" id="MCT7360355.1"/>
    </source>
</evidence>
<dbReference type="InterPro" id="IPR002125">
    <property type="entry name" value="CMP_dCMP_dom"/>
</dbReference>
<comment type="cofactor">
    <cofactor evidence="13 16">
        <name>Zn(2+)</name>
        <dbReference type="ChEBI" id="CHEBI:29105"/>
    </cofactor>
    <text evidence="13 16">Binds 1 zinc ion.</text>
</comment>
<feature type="binding site" evidence="15">
    <location>
        <begin position="303"/>
        <end position="309"/>
    </location>
    <ligand>
        <name>NADP(+)</name>
        <dbReference type="ChEBI" id="CHEBI:58349"/>
    </ligand>
</feature>
<evidence type="ECO:0000256" key="11">
    <source>
        <dbReference type="ARBA" id="ARBA00023002"/>
    </source>
</evidence>
<reference evidence="18" key="1">
    <citation type="journal article" date="2022" name="Front. Microbiol.">
        <title>Genome-based taxonomic rearrangement of Oceanobacter-related bacteria including the description of Thalassolituus hydrocarbonoclasticus sp. nov. and Thalassolituus pacificus sp. nov. and emended description of the genus Thalassolituus.</title>
        <authorList>
            <person name="Dong C."/>
            <person name="Wei L."/>
            <person name="Wang J."/>
            <person name="Lai Q."/>
            <person name="Huang Z."/>
            <person name="Shao Z."/>
        </authorList>
    </citation>
    <scope>NUCLEOTIDE SEQUENCE</scope>
    <source>
        <strain evidence="18">59MF3M-4</strain>
    </source>
</reference>
<dbReference type="PROSITE" id="PS00903">
    <property type="entry name" value="CYT_DCMP_DEAMINASES_1"/>
    <property type="match status" value="1"/>
</dbReference>
<evidence type="ECO:0000256" key="15">
    <source>
        <dbReference type="PIRSR" id="PIRSR006769-2"/>
    </source>
</evidence>
<evidence type="ECO:0000256" key="12">
    <source>
        <dbReference type="ARBA" id="ARBA00023268"/>
    </source>
</evidence>
<keyword evidence="8 13" id="KW-0378">Hydrolase</keyword>
<dbReference type="PROSITE" id="PS51747">
    <property type="entry name" value="CYT_DCMP_DEAMINASES_2"/>
    <property type="match status" value="1"/>
</dbReference>
<comment type="catalytic activity">
    <reaction evidence="13">
        <text>5-amino-6-(5-phospho-D-ribitylamino)uracil + NADP(+) = 5-amino-6-(5-phospho-D-ribosylamino)uracil + NADPH + H(+)</text>
        <dbReference type="Rhea" id="RHEA:17845"/>
        <dbReference type="ChEBI" id="CHEBI:15378"/>
        <dbReference type="ChEBI" id="CHEBI:57783"/>
        <dbReference type="ChEBI" id="CHEBI:58349"/>
        <dbReference type="ChEBI" id="CHEBI:58421"/>
        <dbReference type="ChEBI" id="CHEBI:58453"/>
        <dbReference type="EC" id="1.1.1.193"/>
    </reaction>
</comment>
<gene>
    <name evidence="18" type="primary">ribD</name>
    <name evidence="18" type="ORF">NYR02_15135</name>
</gene>
<feature type="binding site" evidence="15">
    <location>
        <position position="207"/>
    </location>
    <ligand>
        <name>substrate</name>
    </ligand>
</feature>
<dbReference type="PANTHER" id="PTHR38011">
    <property type="entry name" value="DIHYDROFOLATE REDUCTASE FAMILY PROTEIN (AFU_ORTHOLOGUE AFUA_8G06820)"/>
    <property type="match status" value="1"/>
</dbReference>
<keyword evidence="7 13" id="KW-0479">Metal-binding</keyword>
<name>A0A9X2WHV8_9GAMM</name>